<keyword evidence="1" id="KW-1185">Reference proteome</keyword>
<evidence type="ECO:0000313" key="1">
    <source>
        <dbReference type="Proteomes" id="UP000046392"/>
    </source>
</evidence>
<name>A0A0N5C9N8_STREA</name>
<organism evidence="1 2">
    <name type="scientific">Strongyloides papillosus</name>
    <name type="common">Intestinal threadworm</name>
    <dbReference type="NCBI Taxonomy" id="174720"/>
    <lineage>
        <taxon>Eukaryota</taxon>
        <taxon>Metazoa</taxon>
        <taxon>Ecdysozoa</taxon>
        <taxon>Nematoda</taxon>
        <taxon>Chromadorea</taxon>
        <taxon>Rhabditida</taxon>
        <taxon>Tylenchina</taxon>
        <taxon>Panagrolaimomorpha</taxon>
        <taxon>Strongyloidoidea</taxon>
        <taxon>Strongyloididae</taxon>
        <taxon>Strongyloides</taxon>
    </lineage>
</organism>
<dbReference type="Proteomes" id="UP000046392">
    <property type="component" value="Unplaced"/>
</dbReference>
<dbReference type="WBParaSite" id="SPAL_0001461700.1">
    <property type="protein sequence ID" value="SPAL_0001461700.1"/>
    <property type="gene ID" value="SPAL_0001461700"/>
</dbReference>
<sequence>MAEKFSFKDCRFIFDMTKFCHKTAAYSLEDFVNQFVENAELDQIPEVYLIRAFKARVDLETSQHFPTALKNESFKDYAERCIEVFPTSASHDLITTQYLSASIDYSKFAESIRDLHKLSIKAYKGLPDFQAQFAFKLRLKELLVKDNDLWSFVRDYSKQNHLLVEDLILRHSENVARNKLLHRYNGKNSDTTPSSYHSSNVIKIKCNHCQFNGHLEEDCRRKQEGKPKGDYTKKIFNQL</sequence>
<dbReference type="AlphaFoldDB" id="A0A0N5C9N8"/>
<accession>A0A0N5C9N8</accession>
<protein>
    <submittedName>
        <fullName evidence="2">CCHC-type domain-containing protein</fullName>
    </submittedName>
</protein>
<reference evidence="2" key="1">
    <citation type="submission" date="2017-02" db="UniProtKB">
        <authorList>
            <consortium name="WormBaseParasite"/>
        </authorList>
    </citation>
    <scope>IDENTIFICATION</scope>
</reference>
<proteinExistence type="predicted"/>
<evidence type="ECO:0000313" key="2">
    <source>
        <dbReference type="WBParaSite" id="SPAL_0001461700.1"/>
    </source>
</evidence>